<evidence type="ECO:0000313" key="2">
    <source>
        <dbReference type="Proteomes" id="UP000055048"/>
    </source>
</evidence>
<evidence type="ECO:0000313" key="1">
    <source>
        <dbReference type="EMBL" id="KRX32789.1"/>
    </source>
</evidence>
<reference evidence="1 2" key="1">
    <citation type="submission" date="2015-01" db="EMBL/GenBank/DDBJ databases">
        <title>Evolution of Trichinella species and genotypes.</title>
        <authorList>
            <person name="Korhonen P.K."/>
            <person name="Edoardo P."/>
            <person name="Giuseppe L.R."/>
            <person name="Gasser R.B."/>
        </authorList>
    </citation>
    <scope>NUCLEOTIDE SEQUENCE [LARGE SCALE GENOMIC DNA]</scope>
    <source>
        <strain evidence="1">ISS417</strain>
    </source>
</reference>
<comment type="caution">
    <text evidence="1">The sequence shown here is derived from an EMBL/GenBank/DDBJ whole genome shotgun (WGS) entry which is preliminary data.</text>
</comment>
<organism evidence="1 2">
    <name type="scientific">Trichinella murrelli</name>
    <dbReference type="NCBI Taxonomy" id="144512"/>
    <lineage>
        <taxon>Eukaryota</taxon>
        <taxon>Metazoa</taxon>
        <taxon>Ecdysozoa</taxon>
        <taxon>Nematoda</taxon>
        <taxon>Enoplea</taxon>
        <taxon>Dorylaimia</taxon>
        <taxon>Trichinellida</taxon>
        <taxon>Trichinellidae</taxon>
        <taxon>Trichinella</taxon>
    </lineage>
</organism>
<sequence>MEIVLGGTVRVQHTVLWVKGLSHQFLLGWVFMRSHGCTPDPVAKKGEHVSPKHTIPRPSRDIYLRIRPLHGFGSMYASSQCPPATLLPVRRRAPNRSVCMEVPAERSTKFFRSALSCRIQQGTFVLRLLPCSPCRVGDTRSASVADALVPFQPSRVYTRLTLSLPARRRLNALSRRMACLKLTGTTGNPRTFPSSLQIPGGQRLQGDFHCLDFPESSQRCIRQFIYFHQEDPCLRGRAHPVM</sequence>
<dbReference type="AlphaFoldDB" id="A0A0V0T1T3"/>
<proteinExistence type="predicted"/>
<gene>
    <name evidence="1" type="ORF">T05_2495</name>
</gene>
<protein>
    <submittedName>
        <fullName evidence="1">Uncharacterized protein</fullName>
    </submittedName>
</protein>
<keyword evidence="2" id="KW-1185">Reference proteome</keyword>
<name>A0A0V0T1T3_9BILA</name>
<dbReference type="Proteomes" id="UP000055048">
    <property type="component" value="Unassembled WGS sequence"/>
</dbReference>
<dbReference type="EMBL" id="JYDJ01001048">
    <property type="protein sequence ID" value="KRX32789.1"/>
    <property type="molecule type" value="Genomic_DNA"/>
</dbReference>
<accession>A0A0V0T1T3</accession>